<keyword evidence="3 6" id="KW-0812">Transmembrane</keyword>
<dbReference type="Proteomes" id="UP000182569">
    <property type="component" value="Chromosome"/>
</dbReference>
<comment type="subcellular location">
    <subcellularLocation>
        <location evidence="1">Membrane</location>
        <topology evidence="1">Multi-pass membrane protein</topology>
    </subcellularLocation>
</comment>
<feature type="transmembrane region" description="Helical" evidence="6">
    <location>
        <begin position="152"/>
        <end position="171"/>
    </location>
</feature>
<evidence type="ECO:0000256" key="1">
    <source>
        <dbReference type="ARBA" id="ARBA00004141"/>
    </source>
</evidence>
<proteinExistence type="predicted"/>
<dbReference type="KEGG" id="ceu:A7L45_09435"/>
<keyword evidence="4 6" id="KW-1133">Transmembrane helix</keyword>
<organism evidence="7 8">
    <name type="scientific">Clostridium estertheticum subsp. estertheticum</name>
    <dbReference type="NCBI Taxonomy" id="1552"/>
    <lineage>
        <taxon>Bacteria</taxon>
        <taxon>Bacillati</taxon>
        <taxon>Bacillota</taxon>
        <taxon>Clostridia</taxon>
        <taxon>Eubacteriales</taxon>
        <taxon>Clostridiaceae</taxon>
        <taxon>Clostridium</taxon>
    </lineage>
</organism>
<feature type="transmembrane region" description="Helical" evidence="6">
    <location>
        <begin position="294"/>
        <end position="319"/>
    </location>
</feature>
<feature type="transmembrane region" description="Helical" evidence="6">
    <location>
        <begin position="89"/>
        <end position="106"/>
    </location>
</feature>
<dbReference type="PIRSF" id="PIRSF006060">
    <property type="entry name" value="AA_transporter"/>
    <property type="match status" value="1"/>
</dbReference>
<evidence type="ECO:0000313" key="7">
    <source>
        <dbReference type="EMBL" id="APC40271.1"/>
    </source>
</evidence>
<feature type="transmembrane region" description="Helical" evidence="6">
    <location>
        <begin position="216"/>
        <end position="235"/>
    </location>
</feature>
<dbReference type="Pfam" id="PF13520">
    <property type="entry name" value="AA_permease_2"/>
    <property type="match status" value="1"/>
</dbReference>
<keyword evidence="5 6" id="KW-0472">Membrane</keyword>
<dbReference type="GO" id="GO:0015171">
    <property type="term" value="F:amino acid transmembrane transporter activity"/>
    <property type="evidence" value="ECO:0007669"/>
    <property type="project" value="TreeGrafter"/>
</dbReference>
<dbReference type="RefSeq" id="WP_071612563.1">
    <property type="nucleotide sequence ID" value="NZ_CP015756.1"/>
</dbReference>
<feature type="transmembrane region" description="Helical" evidence="6">
    <location>
        <begin position="58"/>
        <end position="83"/>
    </location>
</feature>
<evidence type="ECO:0000313" key="8">
    <source>
        <dbReference type="Proteomes" id="UP000182569"/>
    </source>
</evidence>
<feature type="transmembrane region" description="Helical" evidence="6">
    <location>
        <begin position="373"/>
        <end position="392"/>
    </location>
</feature>
<sequence length="463" mass="49004">MNIFKKKSFEQMQDGIQKSGLKKDLTAKDIAALGIGAVIGVGIFVATGAGAHIAGPAVIISFVLAGIVACLCGLCYCELATMFPVAGSTYSYAYIAFGEIVAMLIGWCLTAEYLVACSAVASGWSGAFVGLLKTASINLPSIITSSPSNGGIVDLPAILIVLCLTVLLCFGMEESSKINNIIVSIKIGIILIFVIVGVGHINVANYKPFAPFGFKGVFAATASIFFSYLGFDAIATSAEEAKDPKKGVAIGLISCLAIVSILYIAVAFVLTGIVPYNSIDLQNALPAALATIGINWGSILVGVGCIVGMISTILVVLYGQVRIFMVMSRDGLLPKLFSKIHKKYKTPYIATIITGVIAAIIAGFLPLDIIVQFLSIGTLLGFIVVALSVIVLRKKMPDFNRTFMCPLVPVTPILAIICCLVLLSRLGIKTWIGFIVWLIIGIITYIVYGRKHSVIQNENSSIQ</sequence>
<feature type="transmembrane region" description="Helical" evidence="6">
    <location>
        <begin position="183"/>
        <end position="204"/>
    </location>
</feature>
<evidence type="ECO:0000256" key="5">
    <source>
        <dbReference type="ARBA" id="ARBA00023136"/>
    </source>
</evidence>
<evidence type="ECO:0000256" key="3">
    <source>
        <dbReference type="ARBA" id="ARBA00022692"/>
    </source>
</evidence>
<protein>
    <submittedName>
        <fullName evidence="7">Amino acid permease</fullName>
    </submittedName>
</protein>
<feature type="transmembrane region" description="Helical" evidence="6">
    <location>
        <begin position="30"/>
        <end position="51"/>
    </location>
</feature>
<feature type="transmembrane region" description="Helical" evidence="6">
    <location>
        <begin position="404"/>
        <end position="424"/>
    </location>
</feature>
<dbReference type="Gene3D" id="1.20.1740.10">
    <property type="entry name" value="Amino acid/polyamine transporter I"/>
    <property type="match status" value="1"/>
</dbReference>
<dbReference type="GO" id="GO:0016020">
    <property type="term" value="C:membrane"/>
    <property type="evidence" value="ECO:0007669"/>
    <property type="project" value="UniProtKB-SubCell"/>
</dbReference>
<dbReference type="STRING" id="1552.A7L45_09435"/>
<dbReference type="PANTHER" id="PTHR43243">
    <property type="entry name" value="INNER MEMBRANE TRANSPORTER YGJI-RELATED"/>
    <property type="match status" value="1"/>
</dbReference>
<evidence type="ECO:0000256" key="4">
    <source>
        <dbReference type="ARBA" id="ARBA00022989"/>
    </source>
</evidence>
<evidence type="ECO:0000256" key="2">
    <source>
        <dbReference type="ARBA" id="ARBA00022448"/>
    </source>
</evidence>
<dbReference type="InterPro" id="IPR002293">
    <property type="entry name" value="AA/rel_permease1"/>
</dbReference>
<feature type="transmembrane region" description="Helical" evidence="6">
    <location>
        <begin position="247"/>
        <end position="274"/>
    </location>
</feature>
<name>A0A1J0GG52_9CLOT</name>
<keyword evidence="8" id="KW-1185">Reference proteome</keyword>
<feature type="transmembrane region" description="Helical" evidence="6">
    <location>
        <begin position="430"/>
        <end position="448"/>
    </location>
</feature>
<dbReference type="OrthoDB" id="9762947at2"/>
<reference evidence="8" key="1">
    <citation type="journal article" date="2016" name="Front. Microbiol.">
        <title>Complete Genome Sequence of Clostridium estertheticum DSM 8809, a Microbe Identified in Spoiled Vacuum Packed Beef.</title>
        <authorList>
            <person name="Yu Z."/>
            <person name="Gunn L."/>
            <person name="Brennan E."/>
            <person name="Reid R."/>
            <person name="Wall P.G."/>
            <person name="Gaora O.P."/>
            <person name="Hurley D."/>
            <person name="Bolton D."/>
            <person name="Fanning S."/>
        </authorList>
    </citation>
    <scope>NUCLEOTIDE SEQUENCE [LARGE SCALE GENOMIC DNA]</scope>
    <source>
        <strain evidence="8">DSM 8809</strain>
    </source>
</reference>
<keyword evidence="2" id="KW-0813">Transport</keyword>
<feature type="transmembrane region" description="Helical" evidence="6">
    <location>
        <begin position="348"/>
        <end position="367"/>
    </location>
</feature>
<dbReference type="EMBL" id="CP015756">
    <property type="protein sequence ID" value="APC40271.1"/>
    <property type="molecule type" value="Genomic_DNA"/>
</dbReference>
<evidence type="ECO:0000256" key="6">
    <source>
        <dbReference type="SAM" id="Phobius"/>
    </source>
</evidence>
<dbReference type="AlphaFoldDB" id="A0A1J0GG52"/>
<dbReference type="PANTHER" id="PTHR43243:SF4">
    <property type="entry name" value="CATIONIC AMINO ACID TRANSPORTER 4"/>
    <property type="match status" value="1"/>
</dbReference>
<accession>A0A1J0GG52</accession>
<gene>
    <name evidence="7" type="ORF">A7L45_09435</name>
</gene>